<gene>
    <name evidence="5" type="ORF">M0D43_12675</name>
</gene>
<dbReference type="InterPro" id="IPR031325">
    <property type="entry name" value="RHS_repeat"/>
</dbReference>
<feature type="domain" description="Teneurin-like YD-shell" evidence="4">
    <location>
        <begin position="805"/>
        <end position="951"/>
    </location>
</feature>
<dbReference type="InterPro" id="IPR045351">
    <property type="entry name" value="DUF6531"/>
</dbReference>
<evidence type="ECO:0000256" key="1">
    <source>
        <dbReference type="ARBA" id="ARBA00022737"/>
    </source>
</evidence>
<dbReference type="EMBL" id="CP096142">
    <property type="protein sequence ID" value="UXA63850.1"/>
    <property type="molecule type" value="Genomic_DNA"/>
</dbReference>
<name>A0A9Q9IZK2_9XANT</name>
<dbReference type="PANTHER" id="PTHR32305:SF15">
    <property type="entry name" value="PROTEIN RHSA-RELATED"/>
    <property type="match status" value="1"/>
</dbReference>
<dbReference type="Pfam" id="PF25023">
    <property type="entry name" value="TEN_YD-shell"/>
    <property type="match status" value="2"/>
</dbReference>
<keyword evidence="2" id="KW-0732">Signal</keyword>
<reference evidence="5" key="1">
    <citation type="submission" date="2022-04" db="EMBL/GenBank/DDBJ databases">
        <title>Xanthomonas prunicola pv. tritici, a pathogen causing a previously unreported foliar disease of wheat.</title>
        <authorList>
            <person name="Clavijo F."/>
            <person name="Curland R.D."/>
            <person name="Dill-Macky R."/>
            <person name="Pereyra S."/>
            <person name="Roman-Reyna V."/>
            <person name="Siri M.I."/>
        </authorList>
    </citation>
    <scope>NUCLEOTIDE SEQUENCE</scope>
    <source>
        <strain evidence="5">CIX249</strain>
    </source>
</reference>
<dbReference type="PANTHER" id="PTHR32305">
    <property type="match status" value="1"/>
</dbReference>
<dbReference type="NCBIfam" id="TIGR03696">
    <property type="entry name" value="Rhs_assc_core"/>
    <property type="match status" value="1"/>
</dbReference>
<dbReference type="Pfam" id="PF20148">
    <property type="entry name" value="DUF6531"/>
    <property type="match status" value="1"/>
</dbReference>
<dbReference type="Pfam" id="PF05593">
    <property type="entry name" value="RHS_repeat"/>
    <property type="match status" value="2"/>
</dbReference>
<feature type="domain" description="Teneurin-like YD-shell" evidence="4">
    <location>
        <begin position="1112"/>
        <end position="1379"/>
    </location>
</feature>
<evidence type="ECO:0000313" key="5">
    <source>
        <dbReference type="EMBL" id="UXA63850.1"/>
    </source>
</evidence>
<dbReference type="RefSeq" id="WP_252164898.1">
    <property type="nucleotide sequence ID" value="NZ_CP094827.1"/>
</dbReference>
<dbReference type="InterPro" id="IPR056823">
    <property type="entry name" value="TEN-like_YD-shell"/>
</dbReference>
<feature type="domain" description="DUF6531" evidence="3">
    <location>
        <begin position="241"/>
        <end position="311"/>
    </location>
</feature>
<keyword evidence="1" id="KW-0677">Repeat</keyword>
<proteinExistence type="predicted"/>
<organism evidence="5 6">
    <name type="scientific">Xanthomonas prunicola</name>
    <dbReference type="NCBI Taxonomy" id="2053930"/>
    <lineage>
        <taxon>Bacteria</taxon>
        <taxon>Pseudomonadati</taxon>
        <taxon>Pseudomonadota</taxon>
        <taxon>Gammaproteobacteria</taxon>
        <taxon>Lysobacterales</taxon>
        <taxon>Lysobacteraceae</taxon>
        <taxon>Xanthomonas</taxon>
    </lineage>
</organism>
<protein>
    <submittedName>
        <fullName evidence="5">DUF6531 domain-containing protein</fullName>
    </submittedName>
</protein>
<evidence type="ECO:0000259" key="4">
    <source>
        <dbReference type="Pfam" id="PF25023"/>
    </source>
</evidence>
<evidence type="ECO:0000259" key="3">
    <source>
        <dbReference type="Pfam" id="PF20148"/>
    </source>
</evidence>
<dbReference type="Gene3D" id="2.180.10.10">
    <property type="entry name" value="RHS repeat-associated core"/>
    <property type="match status" value="3"/>
</dbReference>
<evidence type="ECO:0000256" key="2">
    <source>
        <dbReference type="SAM" id="SignalP"/>
    </source>
</evidence>
<accession>A0A9Q9IZK2</accession>
<dbReference type="InterPro" id="IPR050708">
    <property type="entry name" value="T6SS_VgrG/RHS"/>
</dbReference>
<feature type="signal peptide" evidence="2">
    <location>
        <begin position="1"/>
        <end position="32"/>
    </location>
</feature>
<dbReference type="InterPro" id="IPR022385">
    <property type="entry name" value="Rhs_assc_core"/>
</dbReference>
<evidence type="ECO:0000313" key="6">
    <source>
        <dbReference type="Proteomes" id="UP001058381"/>
    </source>
</evidence>
<feature type="chain" id="PRO_5040356447" evidence="2">
    <location>
        <begin position="33"/>
        <end position="1561"/>
    </location>
</feature>
<dbReference type="InterPro" id="IPR006530">
    <property type="entry name" value="YD"/>
</dbReference>
<dbReference type="NCBIfam" id="TIGR01643">
    <property type="entry name" value="YD_repeat_2x"/>
    <property type="match status" value="3"/>
</dbReference>
<dbReference type="GeneID" id="75152222"/>
<dbReference type="Proteomes" id="UP001058381">
    <property type="component" value="Chromosome"/>
</dbReference>
<sequence>MTTPCRKETGSTRFALLMAMLCLFLVSPLVSAQEKKPQFLVRDADGNSHGIYDTQVQAEAAIKAILGPQYLLNAYQYVDKIKGQAVGENGVLSITYWMGREKANDEDWVYSVGNTKNIPTEQEAFAFLVQRATERTPQCGTPSVVPRDKWGDNSYGPYPQYDIGSETQIRNYIVNGFYDDCSGTYGYGDGITRSRRSICPKQYTSWRISDQGCTNKEIFATIEVSALQCEGDQGGNSGMVGNPCDVKTGEKFQAERDFDLGWLALTRYYHSGIALNAGGFGPGWTFSHSLHLTVQGDALGLVEGSGYAVPFRKVGSDYRAANASGERIIANGNQWVLYRQDAIYTFDAQGKLLSRVAEDGNGLVYAYNARGRLQSIASLQGRSIGLVYADDSDDALITGIVSAGVQLASYGYDHQRLVTVTYVDGKGRTYHYEDTRFPRHLTGVTTEDGRRFSTFAYDDASRAISSQHAGGVDGVTLAYSSTGTAVTDALGDRVSYTMTTAGGESPKIASVAGSDGTMSYAYDDQATDYRRRLSAATDKLGVQTKHSYSELTENGVDINVHTVQEAFGLPQERATTTRTTAGSNRVLSIQSAGRTISYTRNDRLQPIQVSIAGATSSERREVAYSYCEASDVAAVGSTCPVVGYLKSIDGPRTDIDDRTTYNYYPIDAAGCETGTGPCPYRKGDLKQTINARGQIRENLSYDAAGRVLSAVDENGVLTDYSYHPRGWLASSTVHGATSAQNRVTTFEYWPTGLVKRITQPDGSYATFVYDQAQRLTDVTDTLGNTMHYVLDNAGNRLEEQTKDAQGALKRSLSRIYNQLGQLKTQADAAANPTDYAYDANGNLRLITDAFGRSTLQEHDPLGRLARTLQDVDGIKAETNVGYDTQDRPLQVTDPKRLDTRYTHNDFGDTLKLSSPDTGVTTYTYDSAGNRATQTDARGITSTYGYDALNRVLSISYPTVAFNVSYTYDVTQSVCASGETFTVGRLAKLQDGSGTTQYCYNRFGEVVRKVQAVNGKVLVVRYDYTPGGRLRSMVYPDGTAVDYVRNAQGQTTEVGVTAQGGSRQRLLSGATYYPFGPSSGWTYGNGRKLARMYDLDYRPRSIQDTRAGGLEIGFGFDAVGDLTALTPAGNPTPELRLDYDALGRLTALKDGAANTVIDGYSYDATGNRLSAKVGGAMQAYTYPTTNHRLSAVAGVARTYDKMGNTLTIGGKAREYLYDTTGRMTQVKRAGAAVMNYRYNGRGEQVRRYLGTTNTYTLYDEVGHWLGDYDTNGAPKQQAIWLDDLPVGLLANGGQLHYIEPDHLGSPRVVVDAARDVAVWSWSLKGEAFGNTAPNQDPDGDGTAMVFHMRFPGQRFDVASGFNQNYFRDYDAATGRYGQSDPVGIAADISTYSYVSANPYEMLDLLGLESVGSFNNGGHRLSWEDGVNLRGPDFVKVSFNYGPGTLSFTRGRNGRVYMSKGLAKIYPHSISAGVSASMGWVNECEGRPNDAQLNNLFTGPGLAGFGAYGPLGGAYSYSPGAGSTTEIGVGTGVSITKGRGTGGFGGEKGEVISNDGWGWGWGW</sequence>